<gene>
    <name evidence="2" type="ORF">E4U91_10480</name>
</gene>
<evidence type="ECO:0000313" key="2">
    <source>
        <dbReference type="EMBL" id="TKT00511.1"/>
    </source>
</evidence>
<sequence>MSDASTTQGLSAGVQEVMGHGRHRGPVSHHDGDVAPRGRHRKPAQQGQQANSAQSGQPIPQGV</sequence>
<reference evidence="2 3" key="1">
    <citation type="submission" date="2019-04" db="EMBL/GenBank/DDBJ databases">
        <title>Streptomyces lasaliensis sp. nov., an Actinomycete isolated from soil which produces the polyether antibiotic lasalocid.</title>
        <authorList>
            <person name="Erwin G."/>
            <person name="Haber C."/>
        </authorList>
    </citation>
    <scope>NUCLEOTIDE SEQUENCE [LARGE SCALE GENOMIC DNA]</scope>
    <source>
        <strain evidence="2 3">X-537</strain>
    </source>
</reference>
<proteinExistence type="predicted"/>
<evidence type="ECO:0000256" key="1">
    <source>
        <dbReference type="SAM" id="MobiDB-lite"/>
    </source>
</evidence>
<organism evidence="2 3">
    <name type="scientific">Streptomyces lasalocidi</name>
    <name type="common">Streptomyces lasaliensis</name>
    <dbReference type="NCBI Taxonomy" id="324833"/>
    <lineage>
        <taxon>Bacteria</taxon>
        <taxon>Bacillati</taxon>
        <taxon>Actinomycetota</taxon>
        <taxon>Actinomycetes</taxon>
        <taxon>Kitasatosporales</taxon>
        <taxon>Streptomycetaceae</taxon>
        <taxon>Streptomyces</taxon>
    </lineage>
</organism>
<dbReference type="EMBL" id="SZNQ01000001">
    <property type="protein sequence ID" value="TKT00511.1"/>
    <property type="molecule type" value="Genomic_DNA"/>
</dbReference>
<feature type="compositionally biased region" description="Polar residues" evidence="1">
    <location>
        <begin position="1"/>
        <end position="10"/>
    </location>
</feature>
<accession>A0A4U5WHL4</accession>
<feature type="region of interest" description="Disordered" evidence="1">
    <location>
        <begin position="1"/>
        <end position="63"/>
    </location>
</feature>
<dbReference type="OrthoDB" id="4306086at2"/>
<protein>
    <submittedName>
        <fullName evidence="2">Uncharacterized protein</fullName>
    </submittedName>
</protein>
<feature type="compositionally biased region" description="Low complexity" evidence="1">
    <location>
        <begin position="44"/>
        <end position="57"/>
    </location>
</feature>
<name>A0A4U5WHL4_STRLS</name>
<comment type="caution">
    <text evidence="2">The sequence shown here is derived from an EMBL/GenBank/DDBJ whole genome shotgun (WGS) entry which is preliminary data.</text>
</comment>
<keyword evidence="3" id="KW-1185">Reference proteome</keyword>
<dbReference type="RefSeq" id="WP_137306601.1">
    <property type="nucleotide sequence ID" value="NZ_SZNQ01000001.1"/>
</dbReference>
<dbReference type="Proteomes" id="UP000305929">
    <property type="component" value="Unassembled WGS sequence"/>
</dbReference>
<evidence type="ECO:0000313" key="3">
    <source>
        <dbReference type="Proteomes" id="UP000305929"/>
    </source>
</evidence>
<dbReference type="AlphaFoldDB" id="A0A4U5WHL4"/>